<proteinExistence type="predicted"/>
<feature type="region of interest" description="Disordered" evidence="1">
    <location>
        <begin position="63"/>
        <end position="83"/>
    </location>
</feature>
<evidence type="ECO:0000313" key="3">
    <source>
        <dbReference type="Proteomes" id="UP000219494"/>
    </source>
</evidence>
<dbReference type="Proteomes" id="UP000219494">
    <property type="component" value="Unassembled WGS sequence"/>
</dbReference>
<gene>
    <name evidence="2" type="ORF">SAMN06297144_1431</name>
</gene>
<sequence>MRQVNRDELIWQITQALRTLPAQVRADIACNMPDRRRMADSRLAAHVAGRGLHRFEVLTSAPEGPPCPVLREKQGGGIAGFED</sequence>
<keyword evidence="3" id="KW-1185">Reference proteome</keyword>
<dbReference type="EMBL" id="OBMI01000001">
    <property type="protein sequence ID" value="SOB81164.1"/>
    <property type="molecule type" value="Genomic_DNA"/>
</dbReference>
<accession>A0A285QI55</accession>
<evidence type="ECO:0000313" key="2">
    <source>
        <dbReference type="EMBL" id="SOB81164.1"/>
    </source>
</evidence>
<organism evidence="2 3">
    <name type="scientific">Sphingomonas guangdongensis</name>
    <dbReference type="NCBI Taxonomy" id="1141890"/>
    <lineage>
        <taxon>Bacteria</taxon>
        <taxon>Pseudomonadati</taxon>
        <taxon>Pseudomonadota</taxon>
        <taxon>Alphaproteobacteria</taxon>
        <taxon>Sphingomonadales</taxon>
        <taxon>Sphingomonadaceae</taxon>
        <taxon>Sphingomonas</taxon>
    </lineage>
</organism>
<evidence type="ECO:0000256" key="1">
    <source>
        <dbReference type="SAM" id="MobiDB-lite"/>
    </source>
</evidence>
<dbReference type="OrthoDB" id="9985469at2"/>
<reference evidence="2 3" key="1">
    <citation type="submission" date="2017-07" db="EMBL/GenBank/DDBJ databases">
        <authorList>
            <person name="Sun Z.S."/>
            <person name="Albrecht U."/>
            <person name="Echele G."/>
            <person name="Lee C.C."/>
        </authorList>
    </citation>
    <scope>NUCLEOTIDE SEQUENCE [LARGE SCALE GENOMIC DNA]</scope>
    <source>
        <strain evidence="2 3">CGMCC 1.12672</strain>
    </source>
</reference>
<dbReference type="AlphaFoldDB" id="A0A285QI55"/>
<dbReference type="RefSeq" id="WP_097063199.1">
    <property type="nucleotide sequence ID" value="NZ_OBMI01000001.1"/>
</dbReference>
<protein>
    <submittedName>
        <fullName evidence="2">Uncharacterized protein</fullName>
    </submittedName>
</protein>
<name>A0A285QI55_9SPHN</name>